<evidence type="ECO:0000313" key="5">
    <source>
        <dbReference type="EMBL" id="MDN4609876.1"/>
    </source>
</evidence>
<dbReference type="Gene3D" id="2.60.40.3950">
    <property type="match status" value="1"/>
</dbReference>
<feature type="domain" description="DUF5605" evidence="4">
    <location>
        <begin position="440"/>
        <end position="509"/>
    </location>
</feature>
<dbReference type="Pfam" id="PF18310">
    <property type="entry name" value="DUF5605"/>
    <property type="match status" value="1"/>
</dbReference>
<dbReference type="InterPro" id="IPR013783">
    <property type="entry name" value="Ig-like_fold"/>
</dbReference>
<sequence length="514" mass="58137">MFEDGQVRPVHEEPIAPRADYQPTTVPRASAIVVTPQEAQVYRTAQLELRGPSIGNPFVDVELTVTFESPEHSITVGGFYAGDGRYLVRLLPPASGNWRFSTSSNARSLDGITGGFDVATSQMPGPVQVADTFHFARADGTPFLPYGTTAYAWIHQSQELQDATIDALAQAPFTKIRMCLFPKDFMHNTEEPERYVFERDETGAFDTTRFDLAFFDNLERRLHQLADLGIEADLILFHPYDDRWGLSRLSGAADERYIRYVVRRLAGFPNVWWSMANEYDLLAKQREDWDRLAETVRREDHVGHPLSIHNWVQLFDYSAAWASHASLQRGDHGIGAKIDQWHRQWNKPVIIDEFGYEGDLDQGWGNLMAQEVVRRFWEGMLRGGYLTHGETYYDDNDLIHWSKGGQLHGESPARIAFLRDIVAASPTGRLNPLTSTFDDIRGGVDGEYILIYFGASRPRYRTVVVPEGMSARIDVIDTWDMSIEAVPGVHTGSVKVDLPAKPYVVIRLQRAADE</sequence>
<evidence type="ECO:0000256" key="1">
    <source>
        <dbReference type="SAM" id="MobiDB-lite"/>
    </source>
</evidence>
<dbReference type="EMBL" id="JAROCG010000001">
    <property type="protein sequence ID" value="MDN4609876.1"/>
    <property type="molecule type" value="Genomic_DNA"/>
</dbReference>
<dbReference type="Gene3D" id="2.60.40.10">
    <property type="entry name" value="Immunoglobulins"/>
    <property type="match status" value="1"/>
</dbReference>
<reference evidence="5" key="1">
    <citation type="submission" date="2023-06" db="EMBL/GenBank/DDBJ databases">
        <title>MT1 and MT2 Draft Genomes of Novel Species.</title>
        <authorList>
            <person name="Venkateswaran K."/>
        </authorList>
    </citation>
    <scope>NUCLEOTIDE SEQUENCE</scope>
    <source>
        <strain evidence="5">IIF3SC-B10</strain>
    </source>
</reference>
<dbReference type="RefSeq" id="WP_301224632.1">
    <property type="nucleotide sequence ID" value="NZ_JAROCG010000001.1"/>
</dbReference>
<comment type="caution">
    <text evidence="5">The sequence shown here is derived from an EMBL/GenBank/DDBJ whole genome shotgun (WGS) entry which is preliminary data.</text>
</comment>
<name>A0ABT8JXH5_9MICC</name>
<dbReference type="Proteomes" id="UP001174209">
    <property type="component" value="Unassembled WGS sequence"/>
</dbReference>
<dbReference type="InterPro" id="IPR025277">
    <property type="entry name" value="Apiosidase-like_cat_dom"/>
</dbReference>
<dbReference type="InterPro" id="IPR017853">
    <property type="entry name" value="GH"/>
</dbReference>
<gene>
    <name evidence="5" type="ORF">P5G52_03260</name>
</gene>
<proteinExistence type="predicted"/>
<keyword evidence="6" id="KW-1185">Reference proteome</keyword>
<dbReference type="SUPFAM" id="SSF51445">
    <property type="entry name" value="(Trans)glycosidases"/>
    <property type="match status" value="1"/>
</dbReference>
<evidence type="ECO:0000259" key="2">
    <source>
        <dbReference type="Pfam" id="PF13204"/>
    </source>
</evidence>
<accession>A0ABT8JXH5</accession>
<dbReference type="PANTHER" id="PTHR37836:SF2">
    <property type="entry name" value="DUF4038 DOMAIN-CONTAINING PROTEIN"/>
    <property type="match status" value="1"/>
</dbReference>
<feature type="compositionally biased region" description="Basic and acidic residues" evidence="1">
    <location>
        <begin position="1"/>
        <end position="15"/>
    </location>
</feature>
<evidence type="ECO:0000259" key="3">
    <source>
        <dbReference type="Pfam" id="PF16586"/>
    </source>
</evidence>
<evidence type="ECO:0000313" key="6">
    <source>
        <dbReference type="Proteomes" id="UP001174209"/>
    </source>
</evidence>
<feature type="domain" description="DUF5060" evidence="3">
    <location>
        <begin position="39"/>
        <end position="105"/>
    </location>
</feature>
<dbReference type="PANTHER" id="PTHR37836">
    <property type="entry name" value="LMO1036 PROTEIN"/>
    <property type="match status" value="1"/>
</dbReference>
<feature type="region of interest" description="Disordered" evidence="1">
    <location>
        <begin position="1"/>
        <end position="22"/>
    </location>
</feature>
<dbReference type="Pfam" id="PF13204">
    <property type="entry name" value="Apiosidase"/>
    <property type="match status" value="1"/>
</dbReference>
<evidence type="ECO:0000259" key="4">
    <source>
        <dbReference type="Pfam" id="PF18310"/>
    </source>
</evidence>
<feature type="domain" description="Apiosidase-like catalytic" evidence="2">
    <location>
        <begin position="134"/>
        <end position="403"/>
    </location>
</feature>
<dbReference type="Gene3D" id="3.20.20.80">
    <property type="entry name" value="Glycosidases"/>
    <property type="match status" value="1"/>
</dbReference>
<protein>
    <submittedName>
        <fullName evidence="5">DUF5605 domain-containing protein</fullName>
    </submittedName>
</protein>
<dbReference type="InterPro" id="IPR041239">
    <property type="entry name" value="DUF5605"/>
</dbReference>
<dbReference type="InterPro" id="IPR032260">
    <property type="entry name" value="DUF5060"/>
</dbReference>
<dbReference type="Pfam" id="PF16586">
    <property type="entry name" value="DUF5060"/>
    <property type="match status" value="1"/>
</dbReference>
<organism evidence="5 6">
    <name type="scientific">Arthrobacter burdickii</name>
    <dbReference type="NCBI Taxonomy" id="3035920"/>
    <lineage>
        <taxon>Bacteria</taxon>
        <taxon>Bacillati</taxon>
        <taxon>Actinomycetota</taxon>
        <taxon>Actinomycetes</taxon>
        <taxon>Micrococcales</taxon>
        <taxon>Micrococcaceae</taxon>
        <taxon>Arthrobacter</taxon>
    </lineage>
</organism>